<evidence type="ECO:0000256" key="4">
    <source>
        <dbReference type="ARBA" id="ARBA00022801"/>
    </source>
</evidence>
<evidence type="ECO:0000259" key="5">
    <source>
        <dbReference type="PROSITE" id="PS00631"/>
    </source>
</evidence>
<evidence type="ECO:0000313" key="7">
    <source>
        <dbReference type="Proteomes" id="UP000320333"/>
    </source>
</evidence>
<dbReference type="PANTHER" id="PTHR11963">
    <property type="entry name" value="LEUCINE AMINOPEPTIDASE-RELATED"/>
    <property type="match status" value="1"/>
</dbReference>
<dbReference type="GO" id="GO:0070006">
    <property type="term" value="F:metalloaminopeptidase activity"/>
    <property type="evidence" value="ECO:0007669"/>
    <property type="project" value="InterPro"/>
</dbReference>
<dbReference type="PROSITE" id="PS00631">
    <property type="entry name" value="CYTOSOL_AP"/>
    <property type="match status" value="1"/>
</dbReference>
<proteinExistence type="inferred from homology"/>
<dbReference type="Gene3D" id="3.40.630.10">
    <property type="entry name" value="Zn peptidases"/>
    <property type="match status" value="1"/>
</dbReference>
<dbReference type="GO" id="GO:0006508">
    <property type="term" value="P:proteolysis"/>
    <property type="evidence" value="ECO:0007669"/>
    <property type="project" value="UniProtKB-KW"/>
</dbReference>
<dbReference type="Pfam" id="PF18295">
    <property type="entry name" value="Pdase_M17_N2"/>
    <property type="match status" value="1"/>
</dbReference>
<dbReference type="CDD" id="cd00433">
    <property type="entry name" value="Peptidase_M17"/>
    <property type="match status" value="1"/>
</dbReference>
<dbReference type="PRINTS" id="PR00481">
    <property type="entry name" value="LAMNOPPTDASE"/>
</dbReference>
<keyword evidence="4" id="KW-0378">Hydrolase</keyword>
<dbReference type="EMBL" id="QEAP01000007">
    <property type="protein sequence ID" value="TPX78191.1"/>
    <property type="molecule type" value="Genomic_DNA"/>
</dbReference>
<evidence type="ECO:0000313" key="6">
    <source>
        <dbReference type="EMBL" id="TPX78191.1"/>
    </source>
</evidence>
<dbReference type="InterPro" id="IPR011356">
    <property type="entry name" value="Leucine_aapep/pepB"/>
</dbReference>
<keyword evidence="2 6" id="KW-0031">Aminopeptidase</keyword>
<keyword evidence="7" id="KW-1185">Reference proteome</keyword>
<sequence>MTSVFIRTVSESVSALSAAKTLLVVGSKEALAASASHISALTAHLPLAAISNGHSESASHIDADGNVFNVMALSTKKSRHFGSIRGDLLHDIVSKNAGKDKDANVVVVLDSEEQVLTAALSVARAFPLYTNKQKPAAERVINVHFKLQSAPTQPVNVAKLQTLADAVRDAGKLIDMPPNELNPTTYVEIVRAVWDSRLKAAGVTLEVIQGTELRDRGYGAIWNVGKASDNLPALVILSHTPAAAKKNVVFVGKGITFDTGGLAIKSKEGMPTMKVDMGGSAGVFQGFVSTILTAPPTNYNLHAILCIAENSIDERAFRPDDIITSYSGKTIEVNNTDAEGRLVLCDGVAHACKHLSADVIVEMATLTGAQAFATGLRHAGVLSNREDFETTVVKSGRTSGDLAYPLIWSPELIGIETLMKSEVADMKNSASNRSNAPSTGAGMFVWSHLSPEEKWVEGGEGRWAHIDMAYPVTVGARATGYGVGILSTLAGELEKEFA</sequence>
<dbReference type="GO" id="GO:0030145">
    <property type="term" value="F:manganese ion binding"/>
    <property type="evidence" value="ECO:0007669"/>
    <property type="project" value="InterPro"/>
</dbReference>
<gene>
    <name evidence="6" type="primary">CCO501</name>
    <name evidence="6" type="ORF">CcCBS67573_g00501</name>
</gene>
<accession>A0A507FP32</accession>
<evidence type="ECO:0000256" key="3">
    <source>
        <dbReference type="ARBA" id="ARBA00022670"/>
    </source>
</evidence>
<dbReference type="AlphaFoldDB" id="A0A507FP32"/>
<evidence type="ECO:0000256" key="2">
    <source>
        <dbReference type="ARBA" id="ARBA00022438"/>
    </source>
</evidence>
<dbReference type="InterPro" id="IPR041417">
    <property type="entry name" value="NPEPL1_N"/>
</dbReference>
<dbReference type="STRING" id="246404.A0A507FP32"/>
<dbReference type="SUPFAM" id="SSF53187">
    <property type="entry name" value="Zn-dependent exopeptidases"/>
    <property type="match status" value="1"/>
</dbReference>
<dbReference type="GO" id="GO:0005737">
    <property type="term" value="C:cytoplasm"/>
    <property type="evidence" value="ECO:0007669"/>
    <property type="project" value="InterPro"/>
</dbReference>
<keyword evidence="3" id="KW-0645">Protease</keyword>
<dbReference type="PANTHER" id="PTHR11963:SF48">
    <property type="entry name" value="DIPEPTIDASE B, ISOFORM A"/>
    <property type="match status" value="1"/>
</dbReference>
<comment type="caution">
    <text evidence="6">The sequence shown here is derived from an EMBL/GenBank/DDBJ whole genome shotgun (WGS) entry which is preliminary data.</text>
</comment>
<dbReference type="Pfam" id="PF00883">
    <property type="entry name" value="Peptidase_M17"/>
    <property type="match status" value="1"/>
</dbReference>
<evidence type="ECO:0000256" key="1">
    <source>
        <dbReference type="ARBA" id="ARBA00009528"/>
    </source>
</evidence>
<dbReference type="OrthoDB" id="412814at2759"/>
<name>A0A507FP32_9FUNG</name>
<dbReference type="Gene3D" id="3.40.50.10590">
    <property type="entry name" value="Zn-dependent exopeptidases"/>
    <property type="match status" value="1"/>
</dbReference>
<feature type="domain" description="Cytosol aminopeptidase" evidence="5">
    <location>
        <begin position="335"/>
        <end position="342"/>
    </location>
</feature>
<reference evidence="6 7" key="1">
    <citation type="journal article" date="2019" name="Sci. Rep.">
        <title>Comparative genomics of chytrid fungi reveal insights into the obligate biotrophic and pathogenic lifestyle of Synchytrium endobioticum.</title>
        <authorList>
            <person name="van de Vossenberg B.T.L.H."/>
            <person name="Warris S."/>
            <person name="Nguyen H.D.T."/>
            <person name="van Gent-Pelzer M.P.E."/>
            <person name="Joly D.L."/>
            <person name="van de Geest H.C."/>
            <person name="Bonants P.J.M."/>
            <person name="Smith D.S."/>
            <person name="Levesque C.A."/>
            <person name="van der Lee T.A.J."/>
        </authorList>
    </citation>
    <scope>NUCLEOTIDE SEQUENCE [LARGE SCALE GENOMIC DNA]</scope>
    <source>
        <strain evidence="6 7">CBS 675.73</strain>
    </source>
</reference>
<dbReference type="Proteomes" id="UP000320333">
    <property type="component" value="Unassembled WGS sequence"/>
</dbReference>
<comment type="similarity">
    <text evidence="1">Belongs to the peptidase M17 family.</text>
</comment>
<organism evidence="6 7">
    <name type="scientific">Chytriomyces confervae</name>
    <dbReference type="NCBI Taxonomy" id="246404"/>
    <lineage>
        <taxon>Eukaryota</taxon>
        <taxon>Fungi</taxon>
        <taxon>Fungi incertae sedis</taxon>
        <taxon>Chytridiomycota</taxon>
        <taxon>Chytridiomycota incertae sedis</taxon>
        <taxon>Chytridiomycetes</taxon>
        <taxon>Chytridiales</taxon>
        <taxon>Chytriomycetaceae</taxon>
        <taxon>Chytriomyces</taxon>
    </lineage>
</organism>
<dbReference type="InterPro" id="IPR000819">
    <property type="entry name" value="Peptidase_M17_C"/>
</dbReference>
<protein>
    <submittedName>
        <fullName evidence="6">Leucyl aminopeptidase</fullName>
    </submittedName>
</protein>